<evidence type="ECO:0000256" key="2">
    <source>
        <dbReference type="ARBA" id="ARBA00005695"/>
    </source>
</evidence>
<comment type="similarity">
    <text evidence="2">Belongs to the bacterial solute-binding protein 5 family.</text>
</comment>
<comment type="subcellular location">
    <subcellularLocation>
        <location evidence="1">Cell membrane</location>
        <topology evidence="1">Lipid-anchor</topology>
    </subcellularLocation>
</comment>
<dbReference type="AlphaFoldDB" id="M0QP93"/>
<dbReference type="GO" id="GO:0042597">
    <property type="term" value="C:periplasmic space"/>
    <property type="evidence" value="ECO:0007669"/>
    <property type="project" value="UniProtKB-ARBA"/>
</dbReference>
<dbReference type="InterPro" id="IPR030678">
    <property type="entry name" value="Peptide/Ni-bd"/>
</dbReference>
<dbReference type="InterPro" id="IPR039424">
    <property type="entry name" value="SBP_5"/>
</dbReference>
<feature type="domain" description="Solute-binding protein family 5" evidence="4">
    <location>
        <begin position="105"/>
        <end position="440"/>
    </location>
</feature>
<dbReference type="Proteomes" id="UP000011666">
    <property type="component" value="Unassembled WGS sequence"/>
</dbReference>
<keyword evidence="6" id="KW-1185">Reference proteome</keyword>
<comment type="caution">
    <text evidence="5">The sequence shown here is derived from an EMBL/GenBank/DDBJ whole genome shotgun (WGS) entry which is preliminary data.</text>
</comment>
<evidence type="ECO:0000313" key="6">
    <source>
        <dbReference type="Proteomes" id="UP000011666"/>
    </source>
</evidence>
<protein>
    <submittedName>
        <fullName evidence="5">Putative dipeptide ABC transporter substrate-binding protein</fullName>
    </submittedName>
</protein>
<organism evidence="5 6">
    <name type="scientific">Gordonia soli NBRC 108243</name>
    <dbReference type="NCBI Taxonomy" id="1223545"/>
    <lineage>
        <taxon>Bacteria</taxon>
        <taxon>Bacillati</taxon>
        <taxon>Actinomycetota</taxon>
        <taxon>Actinomycetes</taxon>
        <taxon>Mycobacteriales</taxon>
        <taxon>Gordoniaceae</taxon>
        <taxon>Gordonia</taxon>
    </lineage>
</organism>
<dbReference type="PIRSF" id="PIRSF002741">
    <property type="entry name" value="MppA"/>
    <property type="match status" value="1"/>
</dbReference>
<dbReference type="GO" id="GO:0043190">
    <property type="term" value="C:ATP-binding cassette (ABC) transporter complex"/>
    <property type="evidence" value="ECO:0007669"/>
    <property type="project" value="InterPro"/>
</dbReference>
<gene>
    <name evidence="5" type="ORF">GS4_35_00560</name>
</gene>
<dbReference type="SUPFAM" id="SSF53850">
    <property type="entry name" value="Periplasmic binding protein-like II"/>
    <property type="match status" value="1"/>
</dbReference>
<dbReference type="eggNOG" id="COG0747">
    <property type="taxonomic scope" value="Bacteria"/>
</dbReference>
<dbReference type="PANTHER" id="PTHR30290">
    <property type="entry name" value="PERIPLASMIC BINDING COMPONENT OF ABC TRANSPORTER"/>
    <property type="match status" value="1"/>
</dbReference>
<dbReference type="EMBL" id="BANX01000035">
    <property type="protein sequence ID" value="GAC70480.1"/>
    <property type="molecule type" value="Genomic_DNA"/>
</dbReference>
<accession>M0QP93</accession>
<sequence length="547" mass="60362">MRRTLAGAALFTNGLGTLMRIDRIRRRSTVAVLLGLTIAVVASACGGESTWVSKSPADTLVVGLYTEPTAVDPQREYFWETFRASRNVYEPLVQEVLSSDQGVTKLAPGLATAWRPNADATTWTFDLRKNVKFQDGTDFDAAALDFNVKRFTDPAFEFYDEKSAAMLKARFSDLTGTRIVDDHTYEFTFTRPYLGFPRLLAQSIGSPLVFSPAALRKYGNDGLSEHPTGTGPYRWVERKINDHITLEKFDGYWGTAPKLKRLVFRTIANNQSRLAAFQSGEIDILTRVQPTDVELLERQGASVPKGTAAQLDYVSFLFGNKWSQNPRVREAVSLAIDRKGLADNIYSGHAQPLWSFLNPGNEAYDAGARNYSYDPEKAKQVLAQAGLTPNQVSFNIIADLAGQPEAEAISADLKKVGINAPVVALERGNYSSRISNPQPDDGFHLGEYGGTYPEWALEGFNSTVLANGGDKFVDYPAITRALDAARYTSDENARIPAWQNADKVIAADHAVIPTVNFTSYYAISPKVRGFVFANTNWYDLGPVSKEN</sequence>
<dbReference type="PROSITE" id="PS01040">
    <property type="entry name" value="SBP_BACTERIAL_5"/>
    <property type="match status" value="1"/>
</dbReference>
<evidence type="ECO:0000259" key="4">
    <source>
        <dbReference type="Pfam" id="PF00496"/>
    </source>
</evidence>
<dbReference type="GO" id="GO:0015833">
    <property type="term" value="P:peptide transport"/>
    <property type="evidence" value="ECO:0007669"/>
    <property type="project" value="TreeGrafter"/>
</dbReference>
<name>M0QP93_9ACTN</name>
<dbReference type="GO" id="GO:1904680">
    <property type="term" value="F:peptide transmembrane transporter activity"/>
    <property type="evidence" value="ECO:0007669"/>
    <property type="project" value="TreeGrafter"/>
</dbReference>
<dbReference type="InterPro" id="IPR023765">
    <property type="entry name" value="SBP_5_CS"/>
</dbReference>
<dbReference type="CDD" id="cd00995">
    <property type="entry name" value="PBP2_NikA_DppA_OppA_like"/>
    <property type="match status" value="1"/>
</dbReference>
<dbReference type="Gene3D" id="3.40.190.10">
    <property type="entry name" value="Periplasmic binding protein-like II"/>
    <property type="match status" value="1"/>
</dbReference>
<dbReference type="STRING" id="1223545.GS4_35_00560"/>
<proteinExistence type="inferred from homology"/>
<evidence type="ECO:0000256" key="1">
    <source>
        <dbReference type="ARBA" id="ARBA00004193"/>
    </source>
</evidence>
<keyword evidence="3" id="KW-0732">Signal</keyword>
<dbReference type="Gene3D" id="3.90.76.10">
    <property type="entry name" value="Dipeptide-binding Protein, Domain 1"/>
    <property type="match status" value="1"/>
</dbReference>
<evidence type="ECO:0000313" key="5">
    <source>
        <dbReference type="EMBL" id="GAC70480.1"/>
    </source>
</evidence>
<evidence type="ECO:0000256" key="3">
    <source>
        <dbReference type="ARBA" id="ARBA00022729"/>
    </source>
</evidence>
<dbReference type="InterPro" id="IPR000914">
    <property type="entry name" value="SBP_5_dom"/>
</dbReference>
<dbReference type="Pfam" id="PF00496">
    <property type="entry name" value="SBP_bac_5"/>
    <property type="match status" value="1"/>
</dbReference>
<dbReference type="Gene3D" id="3.10.105.10">
    <property type="entry name" value="Dipeptide-binding Protein, Domain 3"/>
    <property type="match status" value="1"/>
</dbReference>
<reference evidence="5 6" key="1">
    <citation type="submission" date="2013-01" db="EMBL/GenBank/DDBJ databases">
        <title>Whole genome shotgun sequence of Gordonia soli NBRC 108243.</title>
        <authorList>
            <person name="Isaki-Nakamura S."/>
            <person name="Hosoyama A."/>
            <person name="Tsuchikane K."/>
            <person name="Ando Y."/>
            <person name="Baba S."/>
            <person name="Ohji S."/>
            <person name="Hamada M."/>
            <person name="Tamura T."/>
            <person name="Yamazoe A."/>
            <person name="Yamazaki S."/>
            <person name="Fujita N."/>
        </authorList>
    </citation>
    <scope>NUCLEOTIDE SEQUENCE [LARGE SCALE GENOMIC DNA]</scope>
    <source>
        <strain evidence="5 6">NBRC 108243</strain>
    </source>
</reference>